<evidence type="ECO:0000256" key="5">
    <source>
        <dbReference type="ARBA" id="ARBA00022691"/>
    </source>
</evidence>
<dbReference type="SUPFAM" id="SSF47757">
    <property type="entry name" value="Chemotaxis receptor methyltransferase CheR, N-terminal domain"/>
    <property type="match status" value="1"/>
</dbReference>
<dbReference type="Pfam" id="PF01739">
    <property type="entry name" value="CheR"/>
    <property type="match status" value="1"/>
</dbReference>
<dbReference type="PRINTS" id="PR00996">
    <property type="entry name" value="CHERMTFRASE"/>
</dbReference>
<reference evidence="7 8" key="1">
    <citation type="submission" date="2023-07" db="EMBL/GenBank/DDBJ databases">
        <title>Sequencing the genomes of 1000 actinobacteria strains.</title>
        <authorList>
            <person name="Klenk H.-P."/>
        </authorList>
    </citation>
    <scope>NUCLEOTIDE SEQUENCE [LARGE SCALE GENOMIC DNA]</scope>
    <source>
        <strain evidence="7 8">DSM 44388</strain>
    </source>
</reference>
<evidence type="ECO:0000256" key="3">
    <source>
        <dbReference type="ARBA" id="ARBA00022603"/>
    </source>
</evidence>
<keyword evidence="4 7" id="KW-0808">Transferase</keyword>
<dbReference type="Gene3D" id="1.10.155.10">
    <property type="entry name" value="Chemotaxis receptor methyltransferase CheR, N-terminal domain"/>
    <property type="match status" value="1"/>
</dbReference>
<evidence type="ECO:0000256" key="2">
    <source>
        <dbReference type="ARBA" id="ARBA00012534"/>
    </source>
</evidence>
<dbReference type="InterPro" id="IPR026024">
    <property type="entry name" value="Chemotaxis_MeTrfase_CheR"/>
</dbReference>
<dbReference type="InterPro" id="IPR000780">
    <property type="entry name" value="CheR_MeTrfase"/>
</dbReference>
<gene>
    <name evidence="7" type="ORF">J2S57_005784</name>
</gene>
<feature type="domain" description="CheR-type methyltransferase" evidence="6">
    <location>
        <begin position="3"/>
        <end position="272"/>
    </location>
</feature>
<comment type="catalytic activity">
    <reaction evidence="1">
        <text>L-glutamyl-[protein] + S-adenosyl-L-methionine = [protein]-L-glutamate 5-O-methyl ester + S-adenosyl-L-homocysteine</text>
        <dbReference type="Rhea" id="RHEA:24452"/>
        <dbReference type="Rhea" id="RHEA-COMP:10208"/>
        <dbReference type="Rhea" id="RHEA-COMP:10311"/>
        <dbReference type="ChEBI" id="CHEBI:29973"/>
        <dbReference type="ChEBI" id="CHEBI:57856"/>
        <dbReference type="ChEBI" id="CHEBI:59789"/>
        <dbReference type="ChEBI" id="CHEBI:82795"/>
        <dbReference type="EC" id="2.1.1.80"/>
    </reaction>
</comment>
<dbReference type="RefSeq" id="WP_307248832.1">
    <property type="nucleotide sequence ID" value="NZ_JAUSQZ010000001.1"/>
</dbReference>
<dbReference type="Gene3D" id="3.40.50.150">
    <property type="entry name" value="Vaccinia Virus protein VP39"/>
    <property type="match status" value="1"/>
</dbReference>
<dbReference type="InterPro" id="IPR036804">
    <property type="entry name" value="CheR_N_sf"/>
</dbReference>
<dbReference type="SUPFAM" id="SSF53335">
    <property type="entry name" value="S-adenosyl-L-methionine-dependent methyltransferases"/>
    <property type="match status" value="1"/>
</dbReference>
<dbReference type="PIRSF" id="PIRSF000410">
    <property type="entry name" value="CheR"/>
    <property type="match status" value="1"/>
</dbReference>
<evidence type="ECO:0000256" key="4">
    <source>
        <dbReference type="ARBA" id="ARBA00022679"/>
    </source>
</evidence>
<evidence type="ECO:0000259" key="6">
    <source>
        <dbReference type="PROSITE" id="PS50123"/>
    </source>
</evidence>
<protein>
    <recommendedName>
        <fullName evidence="2">protein-glutamate O-methyltransferase</fullName>
        <ecNumber evidence="2">2.1.1.80</ecNumber>
    </recommendedName>
</protein>
<proteinExistence type="predicted"/>
<dbReference type="CDD" id="cd02440">
    <property type="entry name" value="AdoMet_MTases"/>
    <property type="match status" value="1"/>
</dbReference>
<evidence type="ECO:0000313" key="7">
    <source>
        <dbReference type="EMBL" id="MDP9830035.1"/>
    </source>
</evidence>
<dbReference type="InterPro" id="IPR029063">
    <property type="entry name" value="SAM-dependent_MTases_sf"/>
</dbReference>
<comment type="caution">
    <text evidence="7">The sequence shown here is derived from an EMBL/GenBank/DDBJ whole genome shotgun (WGS) entry which is preliminary data.</text>
</comment>
<keyword evidence="8" id="KW-1185">Reference proteome</keyword>
<dbReference type="SMART" id="SM00138">
    <property type="entry name" value="MeTrc"/>
    <property type="match status" value="1"/>
</dbReference>
<dbReference type="EMBL" id="JAUSQZ010000001">
    <property type="protein sequence ID" value="MDP9830035.1"/>
    <property type="molecule type" value="Genomic_DNA"/>
</dbReference>
<organism evidence="7 8">
    <name type="scientific">Kineosporia succinea</name>
    <dbReference type="NCBI Taxonomy" id="84632"/>
    <lineage>
        <taxon>Bacteria</taxon>
        <taxon>Bacillati</taxon>
        <taxon>Actinomycetota</taxon>
        <taxon>Actinomycetes</taxon>
        <taxon>Kineosporiales</taxon>
        <taxon>Kineosporiaceae</taxon>
        <taxon>Kineosporia</taxon>
    </lineage>
</organism>
<dbReference type="EC" id="2.1.1.80" evidence="2"/>
<dbReference type="Proteomes" id="UP001235712">
    <property type="component" value="Unassembled WGS sequence"/>
</dbReference>
<dbReference type="Pfam" id="PF03705">
    <property type="entry name" value="CheR_N"/>
    <property type="match status" value="1"/>
</dbReference>
<evidence type="ECO:0000313" key="8">
    <source>
        <dbReference type="Proteomes" id="UP001235712"/>
    </source>
</evidence>
<keyword evidence="3 7" id="KW-0489">Methyltransferase</keyword>
<dbReference type="InterPro" id="IPR022642">
    <property type="entry name" value="CheR_C"/>
</dbReference>
<dbReference type="PROSITE" id="PS50123">
    <property type="entry name" value="CHER"/>
    <property type="match status" value="1"/>
</dbReference>
<dbReference type="InterPro" id="IPR050903">
    <property type="entry name" value="Bact_Chemotaxis_MeTrfase"/>
</dbReference>
<accession>A0ABT9PBH1</accession>
<dbReference type="InterPro" id="IPR022641">
    <property type="entry name" value="CheR_N"/>
</dbReference>
<dbReference type="PANTHER" id="PTHR24422:SF26">
    <property type="entry name" value="CHEMOTAXIS PROTEIN METHYLTRANSFERASE"/>
    <property type="match status" value="1"/>
</dbReference>
<dbReference type="GO" id="GO:0032259">
    <property type="term" value="P:methylation"/>
    <property type="evidence" value="ECO:0007669"/>
    <property type="project" value="UniProtKB-KW"/>
</dbReference>
<keyword evidence="5" id="KW-0949">S-adenosyl-L-methionine</keyword>
<sequence>MSAPTGTPPLTPVEFSWFQAFLRERTGIELRAGKETLVAARLERRLRECGLSTMGAYIDLLSVPGSGEETTAVDLLTTDETSFFREADHFDLLSQLLQTRTGTGPVRVWSAASSTGEEAFSAALVLADRLGTAGWEVLGTDVSHRVLARAQQALYPLEAAGRIPDRFRERFCLKGRGSSRDSFTFRAEIRANVSFRPADLTGPLPEIGTFDVVLLRNVLLYFGEETRRELVHRVVKTLRPGGHLLIGHAESISGLHPGLTPLGPSVHRYGGEPS</sequence>
<dbReference type="PANTHER" id="PTHR24422">
    <property type="entry name" value="CHEMOTAXIS PROTEIN METHYLTRANSFERASE"/>
    <property type="match status" value="1"/>
</dbReference>
<name>A0ABT9PBH1_9ACTN</name>
<evidence type="ECO:0000256" key="1">
    <source>
        <dbReference type="ARBA" id="ARBA00001541"/>
    </source>
</evidence>
<dbReference type="GO" id="GO:0008983">
    <property type="term" value="F:protein-glutamate O-methyltransferase activity"/>
    <property type="evidence" value="ECO:0007669"/>
    <property type="project" value="UniProtKB-EC"/>
</dbReference>